<evidence type="ECO:0000313" key="3">
    <source>
        <dbReference type="EMBL" id="KAF2875339.1"/>
    </source>
</evidence>
<accession>A0A7C8MDY7</accession>
<feature type="compositionally biased region" description="Low complexity" evidence="1">
    <location>
        <begin position="121"/>
        <end position="140"/>
    </location>
</feature>
<feature type="compositionally biased region" description="Basic residues" evidence="1">
    <location>
        <begin position="46"/>
        <end position="55"/>
    </location>
</feature>
<protein>
    <submittedName>
        <fullName evidence="3">Uncharacterized protein</fullName>
    </submittedName>
</protein>
<keyword evidence="2" id="KW-0812">Transmembrane</keyword>
<keyword evidence="2" id="KW-1133">Transmembrane helix</keyword>
<dbReference type="EMBL" id="JAADJZ010000005">
    <property type="protein sequence ID" value="KAF2875339.1"/>
    <property type="molecule type" value="Genomic_DNA"/>
</dbReference>
<evidence type="ECO:0000313" key="4">
    <source>
        <dbReference type="Proteomes" id="UP000481861"/>
    </source>
</evidence>
<feature type="region of interest" description="Disordered" evidence="1">
    <location>
        <begin position="46"/>
        <end position="141"/>
    </location>
</feature>
<proteinExistence type="predicted"/>
<sequence length="318" mass="35863">MKSPKPRAWETIARQSVADPPFPKTVMLEMVVMAMLFSIHLLEHHPRHPATRPRKPPADAVPDSPTAPKPTGPPKPHGNRREHRTPPPAFYPPPHPPPPPPQTPVPNANIYPPARAPTSYHAHPVPAQHPAHAHAQGPTPKHSVQERRLTASQMRNAWTRMRAVTVVPGFAALYKPPTAKAKAKAKNVRFGSVDVFEYEREEPWVPEWQRELAAENAEEGAAEGGRNRLRRRIAVAGEERSGLLWSSSIAERTLPRATKLSNRGAFARASVWWWGKEFLHIYMHTCIYICIYIWPVVSSTGTRRRRAHEAAFYDSRKK</sequence>
<comment type="caution">
    <text evidence="3">The sequence shown here is derived from an EMBL/GenBank/DDBJ whole genome shotgun (WGS) entry which is preliminary data.</text>
</comment>
<feature type="transmembrane region" description="Helical" evidence="2">
    <location>
        <begin position="278"/>
        <end position="297"/>
    </location>
</feature>
<name>A0A7C8MDY7_9PLEO</name>
<keyword evidence="4" id="KW-1185">Reference proteome</keyword>
<evidence type="ECO:0000256" key="1">
    <source>
        <dbReference type="SAM" id="MobiDB-lite"/>
    </source>
</evidence>
<organism evidence="3 4">
    <name type="scientific">Massariosphaeria phaeospora</name>
    <dbReference type="NCBI Taxonomy" id="100035"/>
    <lineage>
        <taxon>Eukaryota</taxon>
        <taxon>Fungi</taxon>
        <taxon>Dikarya</taxon>
        <taxon>Ascomycota</taxon>
        <taxon>Pezizomycotina</taxon>
        <taxon>Dothideomycetes</taxon>
        <taxon>Pleosporomycetidae</taxon>
        <taxon>Pleosporales</taxon>
        <taxon>Pleosporales incertae sedis</taxon>
        <taxon>Massariosphaeria</taxon>
    </lineage>
</organism>
<evidence type="ECO:0000256" key="2">
    <source>
        <dbReference type="SAM" id="Phobius"/>
    </source>
</evidence>
<dbReference type="AlphaFoldDB" id="A0A7C8MDY7"/>
<reference evidence="3 4" key="1">
    <citation type="submission" date="2020-01" db="EMBL/GenBank/DDBJ databases">
        <authorList>
            <consortium name="DOE Joint Genome Institute"/>
            <person name="Haridas S."/>
            <person name="Albert R."/>
            <person name="Binder M."/>
            <person name="Bloem J."/>
            <person name="Labutti K."/>
            <person name="Salamov A."/>
            <person name="Andreopoulos B."/>
            <person name="Baker S.E."/>
            <person name="Barry K."/>
            <person name="Bills G."/>
            <person name="Bluhm B.H."/>
            <person name="Cannon C."/>
            <person name="Castanera R."/>
            <person name="Culley D.E."/>
            <person name="Daum C."/>
            <person name="Ezra D."/>
            <person name="Gonzalez J.B."/>
            <person name="Henrissat B."/>
            <person name="Kuo A."/>
            <person name="Liang C."/>
            <person name="Lipzen A."/>
            <person name="Lutzoni F."/>
            <person name="Magnuson J."/>
            <person name="Mondo S."/>
            <person name="Nolan M."/>
            <person name="Ohm R."/>
            <person name="Pangilinan J."/>
            <person name="Park H.-J.H."/>
            <person name="Ramirez L."/>
            <person name="Alfaro M."/>
            <person name="Sun H."/>
            <person name="Tritt A."/>
            <person name="Yoshinaga Y."/>
            <person name="Zwiers L.-H.L."/>
            <person name="Turgeon B.G."/>
            <person name="Goodwin S.B."/>
            <person name="Spatafora J.W."/>
            <person name="Crous P.W."/>
            <person name="Grigoriev I.V."/>
        </authorList>
    </citation>
    <scope>NUCLEOTIDE SEQUENCE [LARGE SCALE GENOMIC DNA]</scope>
    <source>
        <strain evidence="3 4">CBS 611.86</strain>
    </source>
</reference>
<dbReference type="Proteomes" id="UP000481861">
    <property type="component" value="Unassembled WGS sequence"/>
</dbReference>
<keyword evidence="2" id="KW-0472">Membrane</keyword>
<gene>
    <name evidence="3" type="ORF">BDV95DRAFT_314845</name>
</gene>
<feature type="compositionally biased region" description="Pro residues" evidence="1">
    <location>
        <begin position="65"/>
        <end position="76"/>
    </location>
</feature>
<feature type="compositionally biased region" description="Pro residues" evidence="1">
    <location>
        <begin position="86"/>
        <end position="104"/>
    </location>
</feature>